<keyword evidence="3" id="KW-0378">Hydrolase</keyword>
<evidence type="ECO:0000259" key="2">
    <source>
        <dbReference type="Pfam" id="PF02517"/>
    </source>
</evidence>
<reference evidence="3 4" key="1">
    <citation type="submission" date="2020-09" db="EMBL/GenBank/DDBJ databases">
        <title>Novel species of Mucilaginibacter isolated from a glacier on the Tibetan Plateau.</title>
        <authorList>
            <person name="Liu Q."/>
            <person name="Xin Y.-H."/>
        </authorList>
    </citation>
    <scope>NUCLEOTIDE SEQUENCE [LARGE SCALE GENOMIC DNA]</scope>
    <source>
        <strain evidence="3 4">CGMCC 1.13878</strain>
    </source>
</reference>
<feature type="transmembrane region" description="Helical" evidence="1">
    <location>
        <begin position="121"/>
        <end position="141"/>
    </location>
</feature>
<comment type="caution">
    <text evidence="3">The sequence shown here is derived from an EMBL/GenBank/DDBJ whole genome shotgun (WGS) entry which is preliminary data.</text>
</comment>
<proteinExistence type="predicted"/>
<evidence type="ECO:0000313" key="4">
    <source>
        <dbReference type="Proteomes" id="UP000618754"/>
    </source>
</evidence>
<name>A0ABR7X3S6_9SPHI</name>
<evidence type="ECO:0000313" key="3">
    <source>
        <dbReference type="EMBL" id="MBD1385241.1"/>
    </source>
</evidence>
<feature type="transmembrane region" description="Helical" evidence="1">
    <location>
        <begin position="97"/>
        <end position="115"/>
    </location>
</feature>
<dbReference type="GO" id="GO:0008237">
    <property type="term" value="F:metallopeptidase activity"/>
    <property type="evidence" value="ECO:0007669"/>
    <property type="project" value="UniProtKB-KW"/>
</dbReference>
<keyword evidence="3" id="KW-0645">Protease</keyword>
<keyword evidence="4" id="KW-1185">Reference proteome</keyword>
<keyword evidence="1" id="KW-0812">Transmembrane</keyword>
<dbReference type="RefSeq" id="WP_191175128.1">
    <property type="nucleotide sequence ID" value="NZ_JACWMW010000002.1"/>
</dbReference>
<dbReference type="EMBL" id="JACWMW010000002">
    <property type="protein sequence ID" value="MBD1385241.1"/>
    <property type="molecule type" value="Genomic_DNA"/>
</dbReference>
<evidence type="ECO:0000256" key="1">
    <source>
        <dbReference type="SAM" id="Phobius"/>
    </source>
</evidence>
<feature type="domain" description="CAAX prenyl protease 2/Lysostaphin resistance protein A-like" evidence="2">
    <location>
        <begin position="122"/>
        <end position="221"/>
    </location>
</feature>
<feature type="transmembrane region" description="Helical" evidence="1">
    <location>
        <begin position="57"/>
        <end position="76"/>
    </location>
</feature>
<keyword evidence="1" id="KW-0472">Membrane</keyword>
<keyword evidence="1" id="KW-1133">Transmembrane helix</keyword>
<feature type="transmembrane region" description="Helical" evidence="1">
    <location>
        <begin position="232"/>
        <end position="256"/>
    </location>
</feature>
<organism evidence="3 4">
    <name type="scientific">Mucilaginibacter rigui</name>
    <dbReference type="NCBI Taxonomy" id="534635"/>
    <lineage>
        <taxon>Bacteria</taxon>
        <taxon>Pseudomonadati</taxon>
        <taxon>Bacteroidota</taxon>
        <taxon>Sphingobacteriia</taxon>
        <taxon>Sphingobacteriales</taxon>
        <taxon>Sphingobacteriaceae</taxon>
        <taxon>Mucilaginibacter</taxon>
    </lineage>
</organism>
<accession>A0ABR7X3S6</accession>
<gene>
    <name evidence="3" type="ORF">IDJ75_08110</name>
</gene>
<dbReference type="Proteomes" id="UP000618754">
    <property type="component" value="Unassembled WGS sequence"/>
</dbReference>
<feature type="transmembrane region" description="Helical" evidence="1">
    <location>
        <begin position="183"/>
        <end position="201"/>
    </location>
</feature>
<feature type="transmembrane region" description="Helical" evidence="1">
    <location>
        <begin position="20"/>
        <end position="37"/>
    </location>
</feature>
<keyword evidence="3" id="KW-0482">Metalloprotease</keyword>
<feature type="transmembrane region" description="Helical" evidence="1">
    <location>
        <begin position="153"/>
        <end position="171"/>
    </location>
</feature>
<protein>
    <submittedName>
        <fullName evidence="3">CPBP family intramembrane metalloprotease</fullName>
    </submittedName>
</protein>
<dbReference type="InterPro" id="IPR003675">
    <property type="entry name" value="Rce1/LyrA-like_dom"/>
</dbReference>
<sequence>MKQNDYSAEAIAKFNTGKKIASWLLVAIVLFCALNIRDITKLVGVKIPGFPIPYGGAIVDNLSAVLFAILAAIILIPGPKGSVFRALGVTWNGFKGPLLALVATIPCWIGLALQGPLVKDISLLDILMLAIVFPFAEELVFRGFGSLFTRRALGWHWAPAILLQSIAFGWIHWLSAGGDGSGIALQVLGITFLGAVVFVILDAMDGYTIWSGFIFHASLNAAWTMFSVSDTAATGWIGNSIRIGSAGLAILLLWYFNQKKKW</sequence>
<feature type="transmembrane region" description="Helical" evidence="1">
    <location>
        <begin position="208"/>
        <end position="226"/>
    </location>
</feature>
<dbReference type="Pfam" id="PF02517">
    <property type="entry name" value="Rce1-like"/>
    <property type="match status" value="1"/>
</dbReference>